<reference evidence="2 3" key="1">
    <citation type="submission" date="2018-12" db="EMBL/GenBank/DDBJ databases">
        <title>Complete Genome Sequence of the Corallopyronin A producing Myxobacterium Corallococcus coralloides B035.</title>
        <authorList>
            <person name="Bouhired S.M."/>
            <person name="Rupp O."/>
            <person name="Blom J."/>
            <person name="Schaeberle T.F."/>
            <person name="Kehraus S."/>
            <person name="Schiefer A."/>
            <person name="Pfarr K."/>
            <person name="Goesmann A."/>
            <person name="Hoerauf A."/>
            <person name="Koenig G.M."/>
        </authorList>
    </citation>
    <scope>NUCLEOTIDE SEQUENCE [LARGE SCALE GENOMIC DNA]</scope>
    <source>
        <strain evidence="2 3">B035</strain>
    </source>
</reference>
<evidence type="ECO:0000313" key="2">
    <source>
        <dbReference type="EMBL" id="QAT86423.1"/>
    </source>
</evidence>
<feature type="compositionally biased region" description="Low complexity" evidence="1">
    <location>
        <begin position="22"/>
        <end position="37"/>
    </location>
</feature>
<dbReference type="EMBL" id="CP034669">
    <property type="protein sequence ID" value="QAT86423.1"/>
    <property type="molecule type" value="Genomic_DNA"/>
</dbReference>
<organism evidence="2 3">
    <name type="scientific">Corallococcus coralloides</name>
    <name type="common">Myxococcus coralloides</name>
    <dbReference type="NCBI Taxonomy" id="184914"/>
    <lineage>
        <taxon>Bacteria</taxon>
        <taxon>Pseudomonadati</taxon>
        <taxon>Myxococcota</taxon>
        <taxon>Myxococcia</taxon>
        <taxon>Myxococcales</taxon>
        <taxon>Cystobacterineae</taxon>
        <taxon>Myxococcaceae</taxon>
        <taxon>Corallococcus</taxon>
    </lineage>
</organism>
<dbReference type="AlphaFoldDB" id="A0A410RX20"/>
<gene>
    <name evidence="2" type="ORF">EJ065_4881</name>
</gene>
<feature type="compositionally biased region" description="Polar residues" evidence="1">
    <location>
        <begin position="9"/>
        <end position="21"/>
    </location>
</feature>
<evidence type="ECO:0000256" key="1">
    <source>
        <dbReference type="SAM" id="MobiDB-lite"/>
    </source>
</evidence>
<accession>A0A410RX20</accession>
<sequence length="104" mass="9732">MTGGARTGSPITMSGSSSPTMAASARSASDSCSSESSLRNCPGASPPNIPATSGSASTGGGGMTGGGTTTGAAMETGATAAMDTERRAGSGMAGFSGRVGRSMS</sequence>
<feature type="compositionally biased region" description="Low complexity" evidence="1">
    <location>
        <begin position="70"/>
        <end position="82"/>
    </location>
</feature>
<feature type="region of interest" description="Disordered" evidence="1">
    <location>
        <begin position="1"/>
        <end position="104"/>
    </location>
</feature>
<protein>
    <submittedName>
        <fullName evidence="2">Uncharacterized protein</fullName>
    </submittedName>
</protein>
<name>A0A410RX20_CORCK</name>
<proteinExistence type="predicted"/>
<dbReference type="Proteomes" id="UP000288758">
    <property type="component" value="Chromosome"/>
</dbReference>
<feature type="compositionally biased region" description="Gly residues" evidence="1">
    <location>
        <begin position="57"/>
        <end position="69"/>
    </location>
</feature>
<evidence type="ECO:0000313" key="3">
    <source>
        <dbReference type="Proteomes" id="UP000288758"/>
    </source>
</evidence>